<dbReference type="GO" id="GO:0016787">
    <property type="term" value="F:hydrolase activity"/>
    <property type="evidence" value="ECO:0007669"/>
    <property type="project" value="UniProtKB-KW"/>
</dbReference>
<dbReference type="InterPro" id="IPR013830">
    <property type="entry name" value="SGNH_hydro"/>
</dbReference>
<feature type="chain" id="PRO_5045093511" evidence="1">
    <location>
        <begin position="30"/>
        <end position="265"/>
    </location>
</feature>
<keyword evidence="1" id="KW-0732">Signal</keyword>
<dbReference type="InterPro" id="IPR036514">
    <property type="entry name" value="SGNH_hydro_sf"/>
</dbReference>
<sequence length="265" mass="27552">MRFTRLVAAACALPLAAAATLLGTSAADATGSAYAALGDSYSAGVGAGDYAGSSGGCRRSTKAYPQLWAAAHAPSSFAFTACDGATTTDVINNQLGPLSQSTSLVSITAGADDAGFASVMTTCVLSSDTVCLNRIAQAEDYFRGTLQSRLDHVYSVIRAKAPAARVVVLGYPRFYQLNGSCRAGMSEAKRSAVNRAADEVDSVIARRAADHGFTFRDVRRAFAPHEICGGHPWLHSVTVPLGDSYHPTAEGQSSGYLPEFTAAAR</sequence>
<evidence type="ECO:0000259" key="2">
    <source>
        <dbReference type="Pfam" id="PF13472"/>
    </source>
</evidence>
<reference evidence="3 4" key="1">
    <citation type="submission" date="2023-03" db="EMBL/GenBank/DDBJ databases">
        <title>Draft genome sequence of type strain Streptomyces ferralitis JCM 14344.</title>
        <authorList>
            <person name="Klaysubun C."/>
            <person name="Duangmal K."/>
        </authorList>
    </citation>
    <scope>NUCLEOTIDE SEQUENCE [LARGE SCALE GENOMIC DNA]</scope>
    <source>
        <strain evidence="3 4">JCM 14344</strain>
    </source>
</reference>
<feature type="signal peptide" evidence="1">
    <location>
        <begin position="1"/>
        <end position="29"/>
    </location>
</feature>
<keyword evidence="3" id="KW-0378">Hydrolase</keyword>
<gene>
    <name evidence="3" type="ORF">P2L57_12150</name>
</gene>
<protein>
    <submittedName>
        <fullName evidence="3">SGNH/GDSL hydrolase family protein</fullName>
    </submittedName>
</protein>
<dbReference type="Pfam" id="PF13472">
    <property type="entry name" value="Lipase_GDSL_2"/>
    <property type="match status" value="1"/>
</dbReference>
<dbReference type="RefSeq" id="WP_275812621.1">
    <property type="nucleotide sequence ID" value="NZ_BAAANM010000004.1"/>
</dbReference>
<dbReference type="PANTHER" id="PTHR37981">
    <property type="entry name" value="LIPASE 2"/>
    <property type="match status" value="1"/>
</dbReference>
<dbReference type="EMBL" id="JARHTQ010000006">
    <property type="protein sequence ID" value="MDF2256461.1"/>
    <property type="molecule type" value="Genomic_DNA"/>
</dbReference>
<organism evidence="3 4">
    <name type="scientific">Streptantibioticus ferralitis</name>
    <dbReference type="NCBI Taxonomy" id="236510"/>
    <lineage>
        <taxon>Bacteria</taxon>
        <taxon>Bacillati</taxon>
        <taxon>Actinomycetota</taxon>
        <taxon>Actinomycetes</taxon>
        <taxon>Kitasatosporales</taxon>
        <taxon>Streptomycetaceae</taxon>
        <taxon>Streptantibioticus</taxon>
    </lineage>
</organism>
<dbReference type="InterPro" id="IPR037460">
    <property type="entry name" value="SEST-like"/>
</dbReference>
<evidence type="ECO:0000313" key="3">
    <source>
        <dbReference type="EMBL" id="MDF2256461.1"/>
    </source>
</evidence>
<dbReference type="SUPFAM" id="SSF52266">
    <property type="entry name" value="SGNH hydrolase"/>
    <property type="match status" value="1"/>
</dbReference>
<accession>A0ABT5YXY9</accession>
<dbReference type="CDD" id="cd01823">
    <property type="entry name" value="SEST_like"/>
    <property type="match status" value="1"/>
</dbReference>
<dbReference type="Proteomes" id="UP001220022">
    <property type="component" value="Unassembled WGS sequence"/>
</dbReference>
<dbReference type="PANTHER" id="PTHR37981:SF1">
    <property type="entry name" value="SGNH HYDROLASE-TYPE ESTERASE DOMAIN-CONTAINING PROTEIN"/>
    <property type="match status" value="1"/>
</dbReference>
<keyword evidence="4" id="KW-1185">Reference proteome</keyword>
<name>A0ABT5YXY9_9ACTN</name>
<comment type="caution">
    <text evidence="3">The sequence shown here is derived from an EMBL/GenBank/DDBJ whole genome shotgun (WGS) entry which is preliminary data.</text>
</comment>
<evidence type="ECO:0000313" key="4">
    <source>
        <dbReference type="Proteomes" id="UP001220022"/>
    </source>
</evidence>
<dbReference type="Gene3D" id="3.40.50.1110">
    <property type="entry name" value="SGNH hydrolase"/>
    <property type="match status" value="1"/>
</dbReference>
<proteinExistence type="predicted"/>
<evidence type="ECO:0000256" key="1">
    <source>
        <dbReference type="SAM" id="SignalP"/>
    </source>
</evidence>
<feature type="domain" description="SGNH hydrolase-type esterase" evidence="2">
    <location>
        <begin position="36"/>
        <end position="252"/>
    </location>
</feature>